<comment type="similarity">
    <text evidence="2 9">Belongs to the polyadenylate-binding protein type-1 family.</text>
</comment>
<dbReference type="SMART" id="SM00360">
    <property type="entry name" value="RRM"/>
    <property type="match status" value="4"/>
</dbReference>
<keyword evidence="13" id="KW-1185">Reference proteome</keyword>
<dbReference type="Gene3D" id="3.30.70.330">
    <property type="match status" value="4"/>
</dbReference>
<gene>
    <name evidence="12" type="ORF">COCON_G00139420</name>
</gene>
<evidence type="ECO:0000313" key="12">
    <source>
        <dbReference type="EMBL" id="KAJ8264843.1"/>
    </source>
</evidence>
<evidence type="ECO:0000313" key="13">
    <source>
        <dbReference type="Proteomes" id="UP001152803"/>
    </source>
</evidence>
<comment type="caution">
    <text evidence="12">The sequence shown here is derived from an EMBL/GenBank/DDBJ whole genome shotgun (WGS) entry which is preliminary data.</text>
</comment>
<proteinExistence type="inferred from homology"/>
<keyword evidence="3 9" id="KW-0963">Cytoplasm</keyword>
<dbReference type="PROSITE" id="PS50102">
    <property type="entry name" value="RRM"/>
    <property type="match status" value="4"/>
</dbReference>
<feature type="domain" description="PABC" evidence="11">
    <location>
        <begin position="541"/>
        <end position="618"/>
    </location>
</feature>
<dbReference type="PROSITE" id="PS51309">
    <property type="entry name" value="PABC"/>
    <property type="match status" value="1"/>
</dbReference>
<dbReference type="AlphaFoldDB" id="A0A9Q1HVR3"/>
<dbReference type="InterPro" id="IPR003954">
    <property type="entry name" value="RRM_euk-type"/>
</dbReference>
<feature type="domain" description="RRM" evidence="10">
    <location>
        <begin position="294"/>
        <end position="370"/>
    </location>
</feature>
<dbReference type="Proteomes" id="UP001152803">
    <property type="component" value="Unassembled WGS sequence"/>
</dbReference>
<dbReference type="CDD" id="cd12381">
    <property type="entry name" value="RRM4_I_PABPs"/>
    <property type="match status" value="1"/>
</dbReference>
<evidence type="ECO:0000256" key="1">
    <source>
        <dbReference type="ARBA" id="ARBA00004496"/>
    </source>
</evidence>
<dbReference type="GO" id="GO:0010628">
    <property type="term" value="P:positive regulation of gene expression"/>
    <property type="evidence" value="ECO:0007669"/>
    <property type="project" value="UniProtKB-ARBA"/>
</dbReference>
<dbReference type="CDD" id="cd12379">
    <property type="entry name" value="RRM2_I_PABPs"/>
    <property type="match status" value="1"/>
</dbReference>
<evidence type="ECO:0000256" key="2">
    <source>
        <dbReference type="ARBA" id="ARBA00008557"/>
    </source>
</evidence>
<dbReference type="Gene3D" id="1.10.1900.10">
    <property type="entry name" value="c-terminal domain of poly(a) binding protein"/>
    <property type="match status" value="1"/>
</dbReference>
<dbReference type="InterPro" id="IPR045305">
    <property type="entry name" value="RRM2_I_PABPs"/>
</dbReference>
<dbReference type="InterPro" id="IPR012677">
    <property type="entry name" value="Nucleotide-bd_a/b_plait_sf"/>
</dbReference>
<dbReference type="Pfam" id="PF00658">
    <property type="entry name" value="MLLE"/>
    <property type="match status" value="1"/>
</dbReference>
<evidence type="ECO:0000259" key="11">
    <source>
        <dbReference type="PROSITE" id="PS51309"/>
    </source>
</evidence>
<dbReference type="Pfam" id="PF00076">
    <property type="entry name" value="RRM_1"/>
    <property type="match status" value="4"/>
</dbReference>
<evidence type="ECO:0000256" key="4">
    <source>
        <dbReference type="ARBA" id="ARBA00022737"/>
    </source>
</evidence>
<feature type="domain" description="RRM" evidence="10">
    <location>
        <begin position="11"/>
        <end position="89"/>
    </location>
</feature>
<dbReference type="GO" id="GO:0003723">
    <property type="term" value="F:RNA binding"/>
    <property type="evidence" value="ECO:0007669"/>
    <property type="project" value="UniProtKB-UniRule"/>
</dbReference>
<keyword evidence="5 8" id="KW-0694">RNA-binding</keyword>
<evidence type="ECO:0000256" key="7">
    <source>
        <dbReference type="ARBA" id="ARBA00066197"/>
    </source>
</evidence>
<dbReference type="FunFam" id="3.30.70.330:FF:000042">
    <property type="entry name" value="Polyadenylate-binding protein"/>
    <property type="match status" value="1"/>
</dbReference>
<dbReference type="CDD" id="cd12380">
    <property type="entry name" value="RRM3_I_PABPs"/>
    <property type="match status" value="1"/>
</dbReference>
<accession>A0A9Q1HVR3</accession>
<comment type="subunit">
    <text evidence="7">Interacts with dazl in an RNA-independent manner. The C-terminus can self-associate and also interact with the C-terminus of pabpc1, independently of RNA. RRM 1 and RRM 2 interact with both eif4g1 and paip1, and the C-terminus also interacts with paip1. Prior to oocyte maturation, found in a complex with dazl and pum2 proteins and spdy1 mRNA; pum2 dissociates from the complex during maturation. Interacts with the translation termination factor sup35/erf3.</text>
</comment>
<evidence type="ECO:0000256" key="8">
    <source>
        <dbReference type="PROSITE-ProRule" id="PRU00176"/>
    </source>
</evidence>
<evidence type="ECO:0000256" key="3">
    <source>
        <dbReference type="ARBA" id="ARBA00022490"/>
    </source>
</evidence>
<dbReference type="FunFam" id="1.10.1900.10:FF:000001">
    <property type="entry name" value="Polyadenylate-binding protein"/>
    <property type="match status" value="1"/>
</dbReference>
<dbReference type="SMART" id="SM00517">
    <property type="entry name" value="PolyA"/>
    <property type="match status" value="1"/>
</dbReference>
<comment type="function">
    <text evidence="6">Binds and protects the poly(A) tail of mRNA with or without an AU-rich element (ARE) and prevents mRNA deadenylation. Stimulates the translation of mRNAs to which it is bound during early development.</text>
</comment>
<dbReference type="InterPro" id="IPR002004">
    <property type="entry name" value="PABP_HYD_C"/>
</dbReference>
<protein>
    <recommendedName>
        <fullName evidence="9">Polyadenylate-binding protein</fullName>
        <shortName evidence="9">PABP</shortName>
    </recommendedName>
</protein>
<organism evidence="12 13">
    <name type="scientific">Conger conger</name>
    <name type="common">Conger eel</name>
    <name type="synonym">Muraena conger</name>
    <dbReference type="NCBI Taxonomy" id="82655"/>
    <lineage>
        <taxon>Eukaryota</taxon>
        <taxon>Metazoa</taxon>
        <taxon>Chordata</taxon>
        <taxon>Craniata</taxon>
        <taxon>Vertebrata</taxon>
        <taxon>Euteleostomi</taxon>
        <taxon>Actinopterygii</taxon>
        <taxon>Neopterygii</taxon>
        <taxon>Teleostei</taxon>
        <taxon>Anguilliformes</taxon>
        <taxon>Congridae</taxon>
        <taxon>Conger</taxon>
    </lineage>
</organism>
<evidence type="ECO:0000256" key="6">
    <source>
        <dbReference type="ARBA" id="ARBA00057784"/>
    </source>
</evidence>
<dbReference type="CDD" id="cd12378">
    <property type="entry name" value="RRM1_I_PABPs"/>
    <property type="match status" value="1"/>
</dbReference>
<dbReference type="InterPro" id="IPR036053">
    <property type="entry name" value="PABP-dom"/>
</dbReference>
<feature type="domain" description="RRM" evidence="10">
    <location>
        <begin position="99"/>
        <end position="175"/>
    </location>
</feature>
<dbReference type="InterPro" id="IPR034364">
    <property type="entry name" value="PABP_RRM1"/>
</dbReference>
<dbReference type="SUPFAM" id="SSF63570">
    <property type="entry name" value="PABC (PABP) domain"/>
    <property type="match status" value="1"/>
</dbReference>
<dbReference type="FunFam" id="3.30.70.330:FF:000003">
    <property type="entry name" value="Polyadenylate-binding protein"/>
    <property type="match status" value="1"/>
</dbReference>
<dbReference type="EMBL" id="JAFJMO010000010">
    <property type="protein sequence ID" value="KAJ8264843.1"/>
    <property type="molecule type" value="Genomic_DNA"/>
</dbReference>
<dbReference type="InterPro" id="IPR006515">
    <property type="entry name" value="PABP_1234"/>
</dbReference>
<dbReference type="NCBIfam" id="TIGR01628">
    <property type="entry name" value="PABP-1234"/>
    <property type="match status" value="1"/>
</dbReference>
<name>A0A9Q1HVR3_CONCO</name>
<sequence length="625" mass="69860">MNSSGPAYPLASLYVGDLHPDVTEAMLYQKFSPAGPIMSIRVCRDIITRRSLGYAYINFQQPADAECALDTMNYEVIKGRPIRIMWSQRDPGLRKSGVGNIFIKNMDESIDNKALYDTFSAFGNILSCKVVCDENGSKGYGFVHFETQEAANRAIDTMNGMLLNDRKVFVGHFKSRKEREAEFGAKAMEFTNVYIKNFGEDFDDEKLKEMFSEYGRTLSVRVMMDERGRSRGFGFVNYENHEDAQRAVEQMNGKELNGRIIYVGRAQKRLERQGELKRKFEQIKQERIHRYQGVNLYVKNLDDGIDDERLRREFAPYGTITSAKVMTDGGHSKGFGFVCFSSPEEATKAVTEMNGRIVSTKPLYVALAQRKEERKAILTNQYMQRLASVRAIPGPVIGSYQQPSGYFMSTVPQPQSRSFYPPNAVPQIRPAPRWAPQPPRAQGPYSAQMVRSAVPRRASTPISSVRQASTQAPHVLNHTQKMANIGTQTAGGRAAMSGPGVRGVSQYKYSTGVRNLQQVITLPTQVTVQQVAEPAVLVRGQEPLTASMLAAAPMIEQKQLLGERLYPLIQTLHPSLAGKITGMLLEIDNSELLHMLESPESLHSKVEEAVAVLQAHQAKELSPKN</sequence>
<comment type="function">
    <text evidence="9">Binds the poly(A) tail of mRNA.</text>
</comment>
<comment type="subcellular location">
    <subcellularLocation>
        <location evidence="1 9">Cytoplasm</location>
    </subcellularLocation>
</comment>
<keyword evidence="4" id="KW-0677">Repeat</keyword>
<dbReference type="SMART" id="SM00361">
    <property type="entry name" value="RRM_1"/>
    <property type="match status" value="3"/>
</dbReference>
<evidence type="ECO:0000259" key="10">
    <source>
        <dbReference type="PROSITE" id="PS50102"/>
    </source>
</evidence>
<dbReference type="InterPro" id="IPR035979">
    <property type="entry name" value="RBD_domain_sf"/>
</dbReference>
<dbReference type="FunFam" id="3.30.70.330:FF:000049">
    <property type="entry name" value="Polyadenylate-binding protein"/>
    <property type="match status" value="1"/>
</dbReference>
<evidence type="ECO:0000256" key="5">
    <source>
        <dbReference type="ARBA" id="ARBA00022884"/>
    </source>
</evidence>
<reference evidence="12" key="1">
    <citation type="journal article" date="2023" name="Science">
        <title>Genome structures resolve the early diversification of teleost fishes.</title>
        <authorList>
            <person name="Parey E."/>
            <person name="Louis A."/>
            <person name="Montfort J."/>
            <person name="Bouchez O."/>
            <person name="Roques C."/>
            <person name="Iampietro C."/>
            <person name="Lluch J."/>
            <person name="Castinel A."/>
            <person name="Donnadieu C."/>
            <person name="Desvignes T."/>
            <person name="Floi Bucao C."/>
            <person name="Jouanno E."/>
            <person name="Wen M."/>
            <person name="Mejri S."/>
            <person name="Dirks R."/>
            <person name="Jansen H."/>
            <person name="Henkel C."/>
            <person name="Chen W.J."/>
            <person name="Zahm M."/>
            <person name="Cabau C."/>
            <person name="Klopp C."/>
            <person name="Thompson A.W."/>
            <person name="Robinson-Rechavi M."/>
            <person name="Braasch I."/>
            <person name="Lecointre G."/>
            <person name="Bobe J."/>
            <person name="Postlethwait J.H."/>
            <person name="Berthelot C."/>
            <person name="Roest Crollius H."/>
            <person name="Guiguen Y."/>
        </authorList>
    </citation>
    <scope>NUCLEOTIDE SEQUENCE</scope>
    <source>
        <strain evidence="12">Concon-B</strain>
    </source>
</reference>
<feature type="domain" description="RRM" evidence="10">
    <location>
        <begin position="191"/>
        <end position="268"/>
    </location>
</feature>
<dbReference type="PANTHER" id="PTHR24012">
    <property type="entry name" value="RNA BINDING PROTEIN"/>
    <property type="match status" value="1"/>
</dbReference>
<dbReference type="OrthoDB" id="19742at2759"/>
<dbReference type="FunFam" id="3.30.70.330:FF:000021">
    <property type="entry name" value="Polyadenylate-binding protein"/>
    <property type="match status" value="1"/>
</dbReference>
<dbReference type="InterPro" id="IPR000504">
    <property type="entry name" value="RRM_dom"/>
</dbReference>
<dbReference type="GO" id="GO:0005737">
    <property type="term" value="C:cytoplasm"/>
    <property type="evidence" value="ECO:0007669"/>
    <property type="project" value="UniProtKB-SubCell"/>
</dbReference>
<evidence type="ECO:0000256" key="9">
    <source>
        <dbReference type="RuleBase" id="RU362004"/>
    </source>
</evidence>
<dbReference type="SUPFAM" id="SSF54928">
    <property type="entry name" value="RNA-binding domain, RBD"/>
    <property type="match status" value="2"/>
</dbReference>